<dbReference type="PANTHER" id="PTHR33545:SF9">
    <property type="entry name" value="UPF0750 MEMBRANE PROTEIN YITE"/>
    <property type="match status" value="1"/>
</dbReference>
<dbReference type="RefSeq" id="WP_080021999.1">
    <property type="nucleotide sequence ID" value="NZ_LTAY01000024.1"/>
</dbReference>
<dbReference type="PANTHER" id="PTHR33545">
    <property type="entry name" value="UPF0750 MEMBRANE PROTEIN YITT-RELATED"/>
    <property type="match status" value="1"/>
</dbReference>
<dbReference type="CDD" id="cd16380">
    <property type="entry name" value="YitT_C"/>
    <property type="match status" value="1"/>
</dbReference>
<dbReference type="InterPro" id="IPR015867">
    <property type="entry name" value="N-reg_PII/ATP_PRibTrfase_C"/>
</dbReference>
<reference evidence="8 9" key="1">
    <citation type="submission" date="2016-02" db="EMBL/GenBank/DDBJ databases">
        <title>Genome sequence of Clostridium thermobutyricum DSM 4928.</title>
        <authorList>
            <person name="Poehlein A."/>
            <person name="Daniel R."/>
        </authorList>
    </citation>
    <scope>NUCLEOTIDE SEQUENCE [LARGE SCALE GENOMIC DNA]</scope>
    <source>
        <strain evidence="8 9">DSM 4928</strain>
    </source>
</reference>
<feature type="transmembrane region" description="Helical" evidence="6">
    <location>
        <begin position="150"/>
        <end position="169"/>
    </location>
</feature>
<feature type="domain" description="DUF2179" evidence="7">
    <location>
        <begin position="221"/>
        <end position="275"/>
    </location>
</feature>
<evidence type="ECO:0000256" key="1">
    <source>
        <dbReference type="ARBA" id="ARBA00004651"/>
    </source>
</evidence>
<dbReference type="Proteomes" id="UP000191448">
    <property type="component" value="Unassembled WGS sequence"/>
</dbReference>
<evidence type="ECO:0000313" key="8">
    <source>
        <dbReference type="EMBL" id="OPX49380.1"/>
    </source>
</evidence>
<feature type="transmembrane region" description="Helical" evidence="6">
    <location>
        <begin position="107"/>
        <end position="129"/>
    </location>
</feature>
<dbReference type="Gene3D" id="3.30.70.120">
    <property type="match status" value="1"/>
</dbReference>
<dbReference type="AlphaFoldDB" id="A0A1V4SZI4"/>
<dbReference type="InterPro" id="IPR003740">
    <property type="entry name" value="YitT"/>
</dbReference>
<keyword evidence="4 6" id="KW-1133">Transmembrane helix</keyword>
<accession>A0A1V4SZI4</accession>
<feature type="transmembrane region" description="Helical" evidence="6">
    <location>
        <begin position="79"/>
        <end position="95"/>
    </location>
</feature>
<protein>
    <recommendedName>
        <fullName evidence="7">DUF2179 domain-containing protein</fullName>
    </recommendedName>
</protein>
<evidence type="ECO:0000256" key="6">
    <source>
        <dbReference type="SAM" id="Phobius"/>
    </source>
</evidence>
<comment type="subcellular location">
    <subcellularLocation>
        <location evidence="1">Cell membrane</location>
        <topology evidence="1">Multi-pass membrane protein</topology>
    </subcellularLocation>
</comment>
<dbReference type="EMBL" id="LTAY01000024">
    <property type="protein sequence ID" value="OPX49380.1"/>
    <property type="molecule type" value="Genomic_DNA"/>
</dbReference>
<evidence type="ECO:0000256" key="2">
    <source>
        <dbReference type="ARBA" id="ARBA00022475"/>
    </source>
</evidence>
<dbReference type="Pfam" id="PF10035">
    <property type="entry name" value="DUF2179"/>
    <property type="match status" value="1"/>
</dbReference>
<dbReference type="OrthoDB" id="9779786at2"/>
<sequence>MKKAVVKDYVMITIGIVLVAISVEYFFAPNDLAAGGITGLAIVINKFIPAIGIGALTLVLNVILFAVAFMFIGGNFGGRTIYASLLLSVFMWIIEKFFNPFALTQDLVIATIFGTIISAIGMAIVFNSNSSTGGTDIIAKLMNKYMHIDIGKSVLIVDFLITFAAALVFGLTLGFYAMLSVILLGILIDKMIEGFNVAKQIIIISEHSEKISRFIMQELGRGCTCIKGFGGYTKKEKFVIYTVLGRNEFIKLKNHIREVDKDAFITVGEAHEVFGEGFKINEN</sequence>
<name>A0A1V4SZI4_9CLOT</name>
<evidence type="ECO:0000313" key="9">
    <source>
        <dbReference type="Proteomes" id="UP000191448"/>
    </source>
</evidence>
<evidence type="ECO:0000256" key="5">
    <source>
        <dbReference type="ARBA" id="ARBA00023136"/>
    </source>
</evidence>
<dbReference type="InterPro" id="IPR051461">
    <property type="entry name" value="UPF0750_membrane"/>
</dbReference>
<evidence type="ECO:0000256" key="3">
    <source>
        <dbReference type="ARBA" id="ARBA00022692"/>
    </source>
</evidence>
<gene>
    <name evidence="8" type="ORF">CLTHE_06740</name>
</gene>
<comment type="caution">
    <text evidence="8">The sequence shown here is derived from an EMBL/GenBank/DDBJ whole genome shotgun (WGS) entry which is preliminary data.</text>
</comment>
<evidence type="ECO:0000256" key="4">
    <source>
        <dbReference type="ARBA" id="ARBA00022989"/>
    </source>
</evidence>
<dbReference type="Pfam" id="PF02588">
    <property type="entry name" value="YitT_membrane"/>
    <property type="match status" value="1"/>
</dbReference>
<organism evidence="8 9">
    <name type="scientific">Clostridium thermobutyricum DSM 4928</name>
    <dbReference type="NCBI Taxonomy" id="1121339"/>
    <lineage>
        <taxon>Bacteria</taxon>
        <taxon>Bacillati</taxon>
        <taxon>Bacillota</taxon>
        <taxon>Clostridia</taxon>
        <taxon>Eubacteriales</taxon>
        <taxon>Clostridiaceae</taxon>
        <taxon>Clostridium</taxon>
    </lineage>
</organism>
<dbReference type="InterPro" id="IPR019264">
    <property type="entry name" value="DUF2179"/>
</dbReference>
<feature type="transmembrane region" description="Helical" evidence="6">
    <location>
        <begin position="47"/>
        <end position="72"/>
    </location>
</feature>
<keyword evidence="3 6" id="KW-0812">Transmembrane</keyword>
<evidence type="ECO:0000259" key="7">
    <source>
        <dbReference type="Pfam" id="PF10035"/>
    </source>
</evidence>
<keyword evidence="2" id="KW-1003">Cell membrane</keyword>
<dbReference type="GO" id="GO:0005886">
    <property type="term" value="C:plasma membrane"/>
    <property type="evidence" value="ECO:0007669"/>
    <property type="project" value="UniProtKB-SubCell"/>
</dbReference>
<proteinExistence type="predicted"/>
<feature type="transmembrane region" description="Helical" evidence="6">
    <location>
        <begin position="9"/>
        <end position="27"/>
    </location>
</feature>
<dbReference type="PIRSF" id="PIRSF006483">
    <property type="entry name" value="Membrane_protein_YitT"/>
    <property type="match status" value="1"/>
</dbReference>
<keyword evidence="5 6" id="KW-0472">Membrane</keyword>